<organism evidence="1">
    <name type="scientific">marine sediment metagenome</name>
    <dbReference type="NCBI Taxonomy" id="412755"/>
    <lineage>
        <taxon>unclassified sequences</taxon>
        <taxon>metagenomes</taxon>
        <taxon>ecological metagenomes</taxon>
    </lineage>
</organism>
<sequence>MVTIKAEPNIFESYNFFVIPSWGNLLGYPTLGNYSNHNVS</sequence>
<dbReference type="EMBL" id="BARU01026720">
    <property type="protein sequence ID" value="GAH66001.1"/>
    <property type="molecule type" value="Genomic_DNA"/>
</dbReference>
<dbReference type="AlphaFoldDB" id="X1H757"/>
<gene>
    <name evidence="1" type="ORF">S03H2_42884</name>
</gene>
<feature type="non-terminal residue" evidence="1">
    <location>
        <position position="40"/>
    </location>
</feature>
<proteinExistence type="predicted"/>
<reference evidence="1" key="1">
    <citation type="journal article" date="2014" name="Front. Microbiol.">
        <title>High frequency of phylogenetically diverse reductive dehalogenase-homologous genes in deep subseafloor sedimentary metagenomes.</title>
        <authorList>
            <person name="Kawai M."/>
            <person name="Futagami T."/>
            <person name="Toyoda A."/>
            <person name="Takaki Y."/>
            <person name="Nishi S."/>
            <person name="Hori S."/>
            <person name="Arai W."/>
            <person name="Tsubouchi T."/>
            <person name="Morono Y."/>
            <person name="Uchiyama I."/>
            <person name="Ito T."/>
            <person name="Fujiyama A."/>
            <person name="Inagaki F."/>
            <person name="Takami H."/>
        </authorList>
    </citation>
    <scope>NUCLEOTIDE SEQUENCE</scope>
    <source>
        <strain evidence="1">Expedition CK06-06</strain>
    </source>
</reference>
<name>X1H757_9ZZZZ</name>
<comment type="caution">
    <text evidence="1">The sequence shown here is derived from an EMBL/GenBank/DDBJ whole genome shotgun (WGS) entry which is preliminary data.</text>
</comment>
<evidence type="ECO:0000313" key="1">
    <source>
        <dbReference type="EMBL" id="GAH66001.1"/>
    </source>
</evidence>
<accession>X1H757</accession>
<protein>
    <submittedName>
        <fullName evidence="1">Uncharacterized protein</fullName>
    </submittedName>
</protein>